<feature type="region of interest" description="Disordered" evidence="1">
    <location>
        <begin position="450"/>
        <end position="494"/>
    </location>
</feature>
<dbReference type="OrthoDB" id="4114559at2759"/>
<dbReference type="AlphaFoldDB" id="W9YTJ3"/>
<dbReference type="RefSeq" id="XP_007725047.1">
    <property type="nucleotide sequence ID" value="XM_007726857.1"/>
</dbReference>
<feature type="compositionally biased region" description="Low complexity" evidence="1">
    <location>
        <begin position="360"/>
        <end position="379"/>
    </location>
</feature>
<keyword evidence="4" id="KW-1185">Reference proteome</keyword>
<feature type="compositionally biased region" description="Basic and acidic residues" evidence="1">
    <location>
        <begin position="606"/>
        <end position="615"/>
    </location>
</feature>
<dbReference type="PROSITE" id="PS51257">
    <property type="entry name" value="PROKAR_LIPOPROTEIN"/>
    <property type="match status" value="1"/>
</dbReference>
<evidence type="ECO:0000256" key="1">
    <source>
        <dbReference type="SAM" id="MobiDB-lite"/>
    </source>
</evidence>
<keyword evidence="2" id="KW-1133">Transmembrane helix</keyword>
<keyword evidence="2" id="KW-0472">Membrane</keyword>
<dbReference type="eggNOG" id="ENOG502TC94">
    <property type="taxonomic scope" value="Eukaryota"/>
</dbReference>
<name>W9YTJ3_9EURO</name>
<evidence type="ECO:0000313" key="3">
    <source>
        <dbReference type="EMBL" id="EXJ85609.1"/>
    </source>
</evidence>
<comment type="caution">
    <text evidence="3">The sequence shown here is derived from an EMBL/GenBank/DDBJ whole genome shotgun (WGS) entry which is preliminary data.</text>
</comment>
<feature type="region of interest" description="Disordered" evidence="1">
    <location>
        <begin position="604"/>
        <end position="628"/>
    </location>
</feature>
<feature type="region of interest" description="Disordered" evidence="1">
    <location>
        <begin position="90"/>
        <end position="143"/>
    </location>
</feature>
<reference evidence="3 4" key="1">
    <citation type="submission" date="2013-03" db="EMBL/GenBank/DDBJ databases">
        <title>The Genome Sequence of Capronia coronata CBS 617.96.</title>
        <authorList>
            <consortium name="The Broad Institute Genomics Platform"/>
            <person name="Cuomo C."/>
            <person name="de Hoog S."/>
            <person name="Gorbushina A."/>
            <person name="Walker B."/>
            <person name="Young S.K."/>
            <person name="Zeng Q."/>
            <person name="Gargeya S."/>
            <person name="Fitzgerald M."/>
            <person name="Haas B."/>
            <person name="Abouelleil A."/>
            <person name="Allen A.W."/>
            <person name="Alvarado L."/>
            <person name="Arachchi H.M."/>
            <person name="Berlin A.M."/>
            <person name="Chapman S.B."/>
            <person name="Gainer-Dewar J."/>
            <person name="Goldberg J."/>
            <person name="Griggs A."/>
            <person name="Gujja S."/>
            <person name="Hansen M."/>
            <person name="Howarth C."/>
            <person name="Imamovic A."/>
            <person name="Ireland A."/>
            <person name="Larimer J."/>
            <person name="McCowan C."/>
            <person name="Murphy C."/>
            <person name="Pearson M."/>
            <person name="Poon T.W."/>
            <person name="Priest M."/>
            <person name="Roberts A."/>
            <person name="Saif S."/>
            <person name="Shea T."/>
            <person name="Sisk P."/>
            <person name="Sykes S."/>
            <person name="Wortman J."/>
            <person name="Nusbaum C."/>
            <person name="Birren B."/>
        </authorList>
    </citation>
    <scope>NUCLEOTIDE SEQUENCE [LARGE SCALE GENOMIC DNA]</scope>
    <source>
        <strain evidence="3 4">CBS 617.96</strain>
    </source>
</reference>
<keyword evidence="2" id="KW-0812">Transmembrane</keyword>
<dbReference type="EMBL" id="AMWN01000005">
    <property type="protein sequence ID" value="EXJ85609.1"/>
    <property type="molecule type" value="Genomic_DNA"/>
</dbReference>
<feature type="compositionally biased region" description="Pro residues" evidence="1">
    <location>
        <begin position="109"/>
        <end position="118"/>
    </location>
</feature>
<protein>
    <submittedName>
        <fullName evidence="3">Uncharacterized protein</fullName>
    </submittedName>
</protein>
<proteinExistence type="predicted"/>
<accession>W9YTJ3</accession>
<evidence type="ECO:0000313" key="4">
    <source>
        <dbReference type="Proteomes" id="UP000019484"/>
    </source>
</evidence>
<feature type="transmembrane region" description="Helical" evidence="2">
    <location>
        <begin position="20"/>
        <end position="42"/>
    </location>
</feature>
<gene>
    <name evidence="3" type="ORF">A1O1_05975</name>
</gene>
<dbReference type="Proteomes" id="UP000019484">
    <property type="component" value="Unassembled WGS sequence"/>
</dbReference>
<organism evidence="3 4">
    <name type="scientific">Capronia coronata CBS 617.96</name>
    <dbReference type="NCBI Taxonomy" id="1182541"/>
    <lineage>
        <taxon>Eukaryota</taxon>
        <taxon>Fungi</taxon>
        <taxon>Dikarya</taxon>
        <taxon>Ascomycota</taxon>
        <taxon>Pezizomycotina</taxon>
        <taxon>Eurotiomycetes</taxon>
        <taxon>Chaetothyriomycetidae</taxon>
        <taxon>Chaetothyriales</taxon>
        <taxon>Herpotrichiellaceae</taxon>
        <taxon>Capronia</taxon>
    </lineage>
</organism>
<sequence>MAPLPAKALHRRGDNAGRTFSIIFAVIAFLVVLGCLIWGIILPRYRKRNIRRPPQRLAANRMTVCNARRFPSHPALLRGSRKTSSIALGQYDPRTESPFPHNPAQPGSSLPPPRPPPAHLLGAPTHSDGLFTPIKDRRPSRNGRSWTEALFFRSKKRVENEEETMPKVTTVQDYVLPIPEALLLKPRAAGRPPPLTKQLEMFPLPHGIDHRKGGLMHHFKLFQDMEQRGSKSVANTVGTPCPTPCKARCSSTGRSSILQVAVQGDNLAAKFTNHAHPMPTQQSNSFCARGLSLRDKGNEGLVTSMIPAVSITGTPVKQLPLNRTSGLSRSTAPASEIRELHDHAVTDERTESASFQQGHTPSTNPFTTPGNSSTPPTSSIVSCNTFPALPTPLPLPQPASATFVRASEIYHHQTPASTLPPPAKGTLPSHIFLSQAVYRTDTSMDPAQAPGIRPIAARPETPTDSTFQPRPMQTQRHSLSSFSKVNKPTTVPAKGNHIQRASSVYSRDTRGMSIVGNGAYTQTGHDNAKGNAQPWSSVGNHMDRMQPEADVTNTLKRKIDRWDLRTDHLNAQVLPPSVYKRSASDSGPRGAGLCDFSIFKQPNNAWKRDGGDGERQAPMGRTGRFQSDDDDVFVNQVMDLRQARALSAAKVVQMYRPEPVVPSGLAPGTAPGGAQWI</sequence>
<feature type="compositionally biased region" description="Polar residues" evidence="1">
    <location>
        <begin position="462"/>
        <end position="489"/>
    </location>
</feature>
<evidence type="ECO:0000256" key="2">
    <source>
        <dbReference type="SAM" id="Phobius"/>
    </source>
</evidence>
<dbReference type="GeneID" id="19160846"/>
<feature type="region of interest" description="Disordered" evidence="1">
    <location>
        <begin position="346"/>
        <end position="379"/>
    </location>
</feature>
<dbReference type="HOGENOM" id="CLU_032829_0_0_1"/>